<dbReference type="Pfam" id="PF02311">
    <property type="entry name" value="AraC_binding"/>
    <property type="match status" value="1"/>
</dbReference>
<evidence type="ECO:0000256" key="1">
    <source>
        <dbReference type="ARBA" id="ARBA00023015"/>
    </source>
</evidence>
<dbReference type="SUPFAM" id="SSF46689">
    <property type="entry name" value="Homeodomain-like"/>
    <property type="match status" value="1"/>
</dbReference>
<evidence type="ECO:0000259" key="4">
    <source>
        <dbReference type="PROSITE" id="PS01124"/>
    </source>
</evidence>
<dbReference type="PANTHER" id="PTHR43280">
    <property type="entry name" value="ARAC-FAMILY TRANSCRIPTIONAL REGULATOR"/>
    <property type="match status" value="1"/>
</dbReference>
<evidence type="ECO:0000313" key="6">
    <source>
        <dbReference type="Proteomes" id="UP001354989"/>
    </source>
</evidence>
<gene>
    <name evidence="5" type="ORF">PEPS_27620</name>
</gene>
<organism evidence="5 6">
    <name type="scientific">Persicobacter psychrovividus</name>
    <dbReference type="NCBI Taxonomy" id="387638"/>
    <lineage>
        <taxon>Bacteria</taxon>
        <taxon>Pseudomonadati</taxon>
        <taxon>Bacteroidota</taxon>
        <taxon>Cytophagia</taxon>
        <taxon>Cytophagales</taxon>
        <taxon>Persicobacteraceae</taxon>
        <taxon>Persicobacter</taxon>
    </lineage>
</organism>
<evidence type="ECO:0000313" key="5">
    <source>
        <dbReference type="EMBL" id="BDD00482.1"/>
    </source>
</evidence>
<reference evidence="5 6" key="1">
    <citation type="submission" date="2021-12" db="EMBL/GenBank/DDBJ databases">
        <title>Genome sequencing of bacteria with rrn-lacking chromosome and rrn-plasmid.</title>
        <authorList>
            <person name="Anda M."/>
            <person name="Iwasaki W."/>
        </authorList>
    </citation>
    <scope>NUCLEOTIDE SEQUENCE [LARGE SCALE GENOMIC DNA]</scope>
    <source>
        <strain evidence="5 6">NBRC 101262</strain>
        <plasmid evidence="5 6">pPP1</plasmid>
    </source>
</reference>
<keyword evidence="1" id="KW-0805">Transcription regulation</keyword>
<dbReference type="SMART" id="SM00342">
    <property type="entry name" value="HTH_ARAC"/>
    <property type="match status" value="1"/>
</dbReference>
<keyword evidence="6" id="KW-1185">Reference proteome</keyword>
<proteinExistence type="predicted"/>
<dbReference type="PROSITE" id="PS01124">
    <property type="entry name" value="HTH_ARAC_FAMILY_2"/>
    <property type="match status" value="1"/>
</dbReference>
<dbReference type="InterPro" id="IPR003313">
    <property type="entry name" value="AraC-bd"/>
</dbReference>
<keyword evidence="5" id="KW-0614">Plasmid</keyword>
<dbReference type="Pfam" id="PF12833">
    <property type="entry name" value="HTH_18"/>
    <property type="match status" value="1"/>
</dbReference>
<dbReference type="PANTHER" id="PTHR43280:SF32">
    <property type="entry name" value="TRANSCRIPTIONAL REGULATORY PROTEIN"/>
    <property type="match status" value="1"/>
</dbReference>
<keyword evidence="2" id="KW-0238">DNA-binding</keyword>
<dbReference type="Proteomes" id="UP001354989">
    <property type="component" value="Plasmid pPP1"/>
</dbReference>
<accession>A0ABM7VHM2</accession>
<evidence type="ECO:0000256" key="2">
    <source>
        <dbReference type="ARBA" id="ARBA00023125"/>
    </source>
</evidence>
<name>A0ABM7VHM2_9BACT</name>
<dbReference type="RefSeq" id="WP_332921503.1">
    <property type="nucleotide sequence ID" value="NZ_AP025293.1"/>
</dbReference>
<dbReference type="InterPro" id="IPR009057">
    <property type="entry name" value="Homeodomain-like_sf"/>
</dbReference>
<dbReference type="Gene3D" id="1.10.10.60">
    <property type="entry name" value="Homeodomain-like"/>
    <property type="match status" value="1"/>
</dbReference>
<dbReference type="InterPro" id="IPR018060">
    <property type="entry name" value="HTH_AraC"/>
</dbReference>
<dbReference type="InterPro" id="IPR037923">
    <property type="entry name" value="HTH-like"/>
</dbReference>
<dbReference type="EMBL" id="AP025293">
    <property type="protein sequence ID" value="BDD00482.1"/>
    <property type="molecule type" value="Genomic_DNA"/>
</dbReference>
<geneLocation type="plasmid" evidence="5 6">
    <name>pPP1</name>
</geneLocation>
<protein>
    <submittedName>
        <fullName evidence="5">Transcriptional regulator</fullName>
    </submittedName>
</protein>
<dbReference type="SUPFAM" id="SSF51215">
    <property type="entry name" value="Regulatory protein AraC"/>
    <property type="match status" value="1"/>
</dbReference>
<evidence type="ECO:0000256" key="3">
    <source>
        <dbReference type="ARBA" id="ARBA00023163"/>
    </source>
</evidence>
<sequence>MISQLSVDELVESAGNSEKVSIAFLDTDPLIQKKTPIKHFDDFGILLVMEGSGSIGIDFETQNVEGNDLFLFGPGQVIRNVDIEGGKIAIIDISNDLLMNAWQELSNVFIMSAGMQTQKICLSIEETDAIINLFTKVTRETELARPYSEVMVNLYIMEVFVILERAIKRMPEIPSIHQSITNRFFSLFFLHSKKQRRVSFYADKLNITPNYLNIAIKKATGKNVKHFINQMILINAQRLLKFTDMDVKSISYELEFESPAYFNYFFKKEMGITPLEFRKQNTD</sequence>
<keyword evidence="3" id="KW-0804">Transcription</keyword>
<feature type="domain" description="HTH araC/xylS-type" evidence="4">
    <location>
        <begin position="182"/>
        <end position="280"/>
    </location>
</feature>